<name>A0A392TTQ9_9FABA</name>
<reference evidence="1 2" key="1">
    <citation type="journal article" date="2018" name="Front. Plant Sci.">
        <title>Red Clover (Trifolium pratense) and Zigzag Clover (T. medium) - A Picture of Genomic Similarities and Differences.</title>
        <authorList>
            <person name="Dluhosova J."/>
            <person name="Istvanek J."/>
            <person name="Nedelnik J."/>
            <person name="Repkova J."/>
        </authorList>
    </citation>
    <scope>NUCLEOTIDE SEQUENCE [LARGE SCALE GENOMIC DNA]</scope>
    <source>
        <strain evidence="2">cv. 10/8</strain>
        <tissue evidence="1">Leaf</tissue>
    </source>
</reference>
<comment type="caution">
    <text evidence="1">The sequence shown here is derived from an EMBL/GenBank/DDBJ whole genome shotgun (WGS) entry which is preliminary data.</text>
</comment>
<dbReference type="EMBL" id="LXQA010656008">
    <property type="protein sequence ID" value="MCI64442.1"/>
    <property type="molecule type" value="Genomic_DNA"/>
</dbReference>
<organism evidence="1 2">
    <name type="scientific">Trifolium medium</name>
    <dbReference type="NCBI Taxonomy" id="97028"/>
    <lineage>
        <taxon>Eukaryota</taxon>
        <taxon>Viridiplantae</taxon>
        <taxon>Streptophyta</taxon>
        <taxon>Embryophyta</taxon>
        <taxon>Tracheophyta</taxon>
        <taxon>Spermatophyta</taxon>
        <taxon>Magnoliopsida</taxon>
        <taxon>eudicotyledons</taxon>
        <taxon>Gunneridae</taxon>
        <taxon>Pentapetalae</taxon>
        <taxon>rosids</taxon>
        <taxon>fabids</taxon>
        <taxon>Fabales</taxon>
        <taxon>Fabaceae</taxon>
        <taxon>Papilionoideae</taxon>
        <taxon>50 kb inversion clade</taxon>
        <taxon>NPAAA clade</taxon>
        <taxon>Hologalegina</taxon>
        <taxon>IRL clade</taxon>
        <taxon>Trifolieae</taxon>
        <taxon>Trifolium</taxon>
    </lineage>
</organism>
<evidence type="ECO:0000313" key="2">
    <source>
        <dbReference type="Proteomes" id="UP000265520"/>
    </source>
</evidence>
<dbReference type="InterPro" id="IPR012337">
    <property type="entry name" value="RNaseH-like_sf"/>
</dbReference>
<dbReference type="Proteomes" id="UP000265520">
    <property type="component" value="Unassembled WGS sequence"/>
</dbReference>
<sequence>MNRTLLEQMRCMMLGARLPKSFRGEAVNTAAYLINRCPSTGIDLKTHIG</sequence>
<dbReference type="AlphaFoldDB" id="A0A392TTQ9"/>
<proteinExistence type="predicted"/>
<accession>A0A392TTQ9</accession>
<protein>
    <submittedName>
        <fullName evidence="1">Retrovirus-related Pol polyprotein from transposon TNT 1-94</fullName>
    </submittedName>
</protein>
<evidence type="ECO:0000313" key="1">
    <source>
        <dbReference type="EMBL" id="MCI64442.1"/>
    </source>
</evidence>
<keyword evidence="2" id="KW-1185">Reference proteome</keyword>
<dbReference type="GO" id="GO:0003676">
    <property type="term" value="F:nucleic acid binding"/>
    <property type="evidence" value="ECO:0007669"/>
    <property type="project" value="InterPro"/>
</dbReference>
<dbReference type="InterPro" id="IPR036397">
    <property type="entry name" value="RNaseH_sf"/>
</dbReference>
<dbReference type="SUPFAM" id="SSF53098">
    <property type="entry name" value="Ribonuclease H-like"/>
    <property type="match status" value="1"/>
</dbReference>
<dbReference type="Gene3D" id="3.30.420.10">
    <property type="entry name" value="Ribonuclease H-like superfamily/Ribonuclease H"/>
    <property type="match status" value="1"/>
</dbReference>
<feature type="non-terminal residue" evidence="1">
    <location>
        <position position="49"/>
    </location>
</feature>
<dbReference type="InterPro" id="IPR039537">
    <property type="entry name" value="Retrotran_Ty1/copia-like"/>
</dbReference>
<dbReference type="PANTHER" id="PTHR42648">
    <property type="entry name" value="TRANSPOSASE, PUTATIVE-RELATED"/>
    <property type="match status" value="1"/>
</dbReference>
<dbReference type="PANTHER" id="PTHR42648:SF28">
    <property type="entry name" value="TRANSPOSON-ENCODED PROTEIN WITH RIBONUCLEASE H-LIKE AND RETROVIRUS ZINC FINGER-LIKE DOMAINS"/>
    <property type="match status" value="1"/>
</dbReference>